<dbReference type="InterPro" id="IPR052901">
    <property type="entry name" value="Bact_TGase-like"/>
</dbReference>
<dbReference type="Gene3D" id="3.10.620.30">
    <property type="match status" value="1"/>
</dbReference>
<dbReference type="EMBL" id="FPHF01000046">
    <property type="protein sequence ID" value="SFV58942.1"/>
    <property type="molecule type" value="Genomic_DNA"/>
</dbReference>
<evidence type="ECO:0000256" key="1">
    <source>
        <dbReference type="SAM" id="Phobius"/>
    </source>
</evidence>
<feature type="transmembrane region" description="Helical" evidence="1">
    <location>
        <begin position="86"/>
        <end position="103"/>
    </location>
</feature>
<keyword evidence="3" id="KW-0378">Hydrolase</keyword>
<protein>
    <submittedName>
        <fullName evidence="3">FIG001454: Transglutaminase-like enzymes, putative cysteine proteases</fullName>
    </submittedName>
</protein>
<organism evidence="3">
    <name type="scientific">hydrothermal vent metagenome</name>
    <dbReference type="NCBI Taxonomy" id="652676"/>
    <lineage>
        <taxon>unclassified sequences</taxon>
        <taxon>metagenomes</taxon>
        <taxon>ecological metagenomes</taxon>
    </lineage>
</organism>
<dbReference type="GO" id="GO:0006508">
    <property type="term" value="P:proteolysis"/>
    <property type="evidence" value="ECO:0007669"/>
    <property type="project" value="UniProtKB-KW"/>
</dbReference>
<feature type="domain" description="Transglutaminase-like" evidence="2">
    <location>
        <begin position="397"/>
        <end position="468"/>
    </location>
</feature>
<feature type="transmembrane region" description="Helical" evidence="1">
    <location>
        <begin position="164"/>
        <end position="183"/>
    </location>
</feature>
<dbReference type="InterPro" id="IPR002931">
    <property type="entry name" value="Transglutaminase-like"/>
</dbReference>
<dbReference type="Pfam" id="PF01841">
    <property type="entry name" value="Transglut_core"/>
    <property type="match status" value="1"/>
</dbReference>
<feature type="transmembrane region" description="Helical" evidence="1">
    <location>
        <begin position="110"/>
        <end position="129"/>
    </location>
</feature>
<keyword evidence="1" id="KW-1133">Transmembrane helix</keyword>
<sequence length="640" mass="74569">MKYLQKLLHTKAPSNNQLLDIAIVLSIIPHLFVMKFFMLLYIVIALFFLLKKRRKTSDKYLLMIIGLALIFVSFFSNYNFSDFSRMQFFVSLVSSLLIYAVSLQKLTQEVNFYLKVSPAMLMILSFFFFNSITMLVYSTFSIFLFTLLYIWSRMDVALIEVLKFTSRIFIVSLPLVALLFMVFPRISIQKADFGFRADEYAVSGYDGKMKVGDREIHLSNRIIMEVLFENENISDEQLYFRGTTLSVLDGLEWKQEALNKQRDLLLQPKDIINYAITIYPHAKKWIYALEMPMQVPNKATLLYDYTISSDKPLYEMKKYQLSAALSYKLHSQNLSNKLLVDKEKSEQTYKALTKIKESNIVPQEKAQALLNFFLKQKLVYTLKPIGTDLSDFTDSFLFESKNGYCIHFASVFASSARMLGIPSRVVTGFKADKTSMIKNYLIVRALDAHAWVELYFDKEGWVRFDPTNTATKNLSIGAQVTNNTMLGSSTLGKMNQYYMYTKYIISNWILDYNRTKQMAILHKMLNDTIYLLKVIFSFLVLVIVSTLLYFTIKRSSSEDKVLCEMQKLFKFLNKYGLTKATSQTMESFLQEAQKELNISFIELNEIYNGLKYKKEYHKSDLLKLKYEIKRLTKEIKKASR</sequence>
<proteinExistence type="predicted"/>
<reference evidence="3" key="1">
    <citation type="submission" date="2016-10" db="EMBL/GenBank/DDBJ databases">
        <authorList>
            <person name="de Groot N.N."/>
        </authorList>
    </citation>
    <scope>NUCLEOTIDE SEQUENCE</scope>
</reference>
<dbReference type="SMART" id="SM00460">
    <property type="entry name" value="TGc"/>
    <property type="match status" value="1"/>
</dbReference>
<dbReference type="PANTHER" id="PTHR42736:SF1">
    <property type="entry name" value="PROTEIN-GLUTAMINE GAMMA-GLUTAMYLTRANSFERASE"/>
    <property type="match status" value="1"/>
</dbReference>
<dbReference type="InterPro" id="IPR038765">
    <property type="entry name" value="Papain-like_cys_pep_sf"/>
</dbReference>
<feature type="transmembrane region" description="Helical" evidence="1">
    <location>
        <begin position="135"/>
        <end position="152"/>
    </location>
</feature>
<dbReference type="PANTHER" id="PTHR42736">
    <property type="entry name" value="PROTEIN-GLUTAMINE GAMMA-GLUTAMYLTRANSFERASE"/>
    <property type="match status" value="1"/>
</dbReference>
<feature type="transmembrane region" description="Helical" evidence="1">
    <location>
        <begin position="530"/>
        <end position="550"/>
    </location>
</feature>
<keyword evidence="3" id="KW-0645">Protease</keyword>
<accession>A0A1W1BZQ8</accession>
<evidence type="ECO:0000259" key="2">
    <source>
        <dbReference type="SMART" id="SM00460"/>
    </source>
</evidence>
<dbReference type="SUPFAM" id="SSF54001">
    <property type="entry name" value="Cysteine proteinases"/>
    <property type="match status" value="1"/>
</dbReference>
<dbReference type="InterPro" id="IPR021878">
    <property type="entry name" value="TgpA_N"/>
</dbReference>
<keyword evidence="1" id="KW-0472">Membrane</keyword>
<dbReference type="GO" id="GO:0008233">
    <property type="term" value="F:peptidase activity"/>
    <property type="evidence" value="ECO:0007669"/>
    <property type="project" value="UniProtKB-KW"/>
</dbReference>
<keyword evidence="1" id="KW-0812">Transmembrane</keyword>
<dbReference type="Pfam" id="PF11992">
    <property type="entry name" value="TgpA_N"/>
    <property type="match status" value="1"/>
</dbReference>
<gene>
    <name evidence="3" type="ORF">MNB_SM-4-970</name>
</gene>
<name>A0A1W1BZQ8_9ZZZZ</name>
<evidence type="ECO:0000313" key="3">
    <source>
        <dbReference type="EMBL" id="SFV58942.1"/>
    </source>
</evidence>
<feature type="transmembrane region" description="Helical" evidence="1">
    <location>
        <begin position="21"/>
        <end position="48"/>
    </location>
</feature>
<feature type="transmembrane region" description="Helical" evidence="1">
    <location>
        <begin position="60"/>
        <end position="80"/>
    </location>
</feature>
<dbReference type="AlphaFoldDB" id="A0A1W1BZQ8"/>